<reference evidence="2" key="1">
    <citation type="submission" date="2017-07" db="EMBL/GenBank/DDBJ databases">
        <title>Taro Niue Genome Assembly and Annotation.</title>
        <authorList>
            <person name="Atibalentja N."/>
            <person name="Keating K."/>
            <person name="Fields C.J."/>
        </authorList>
    </citation>
    <scope>NUCLEOTIDE SEQUENCE</scope>
    <source>
        <strain evidence="2">Niue_2</strain>
        <tissue evidence="2">Leaf</tissue>
    </source>
</reference>
<dbReference type="Proteomes" id="UP000652761">
    <property type="component" value="Unassembled WGS sequence"/>
</dbReference>
<feature type="compositionally biased region" description="Basic and acidic residues" evidence="1">
    <location>
        <begin position="24"/>
        <end position="34"/>
    </location>
</feature>
<name>A0A843UMB8_COLES</name>
<organism evidence="2 3">
    <name type="scientific">Colocasia esculenta</name>
    <name type="common">Wild taro</name>
    <name type="synonym">Arum esculentum</name>
    <dbReference type="NCBI Taxonomy" id="4460"/>
    <lineage>
        <taxon>Eukaryota</taxon>
        <taxon>Viridiplantae</taxon>
        <taxon>Streptophyta</taxon>
        <taxon>Embryophyta</taxon>
        <taxon>Tracheophyta</taxon>
        <taxon>Spermatophyta</taxon>
        <taxon>Magnoliopsida</taxon>
        <taxon>Liliopsida</taxon>
        <taxon>Araceae</taxon>
        <taxon>Aroideae</taxon>
        <taxon>Colocasieae</taxon>
        <taxon>Colocasia</taxon>
    </lineage>
</organism>
<accession>A0A843UMB8</accession>
<gene>
    <name evidence="2" type="ORF">Taro_017156</name>
</gene>
<proteinExistence type="predicted"/>
<evidence type="ECO:0000313" key="2">
    <source>
        <dbReference type="EMBL" id="MQL84638.1"/>
    </source>
</evidence>
<evidence type="ECO:0000313" key="3">
    <source>
        <dbReference type="Proteomes" id="UP000652761"/>
    </source>
</evidence>
<dbReference type="EMBL" id="NMUH01000776">
    <property type="protein sequence ID" value="MQL84638.1"/>
    <property type="molecule type" value="Genomic_DNA"/>
</dbReference>
<dbReference type="AlphaFoldDB" id="A0A843UMB8"/>
<feature type="region of interest" description="Disordered" evidence="1">
    <location>
        <begin position="20"/>
        <end position="40"/>
    </location>
</feature>
<protein>
    <submittedName>
        <fullName evidence="2">Uncharacterized protein</fullName>
    </submittedName>
</protein>
<keyword evidence="3" id="KW-1185">Reference proteome</keyword>
<sequence>MADRDNVVTWSQPTWASQQCCDGSMRRDNSKDSRSPGARHLRTCPMREVVTVSWDPHPRAPIEGVLQAAGVLESLTLERRGKWWQGLLCLCYYPCGGHDVQSNGVFDRGETSQQQQNARRAEEAGR</sequence>
<feature type="region of interest" description="Disordered" evidence="1">
    <location>
        <begin position="103"/>
        <end position="126"/>
    </location>
</feature>
<comment type="caution">
    <text evidence="2">The sequence shown here is derived from an EMBL/GenBank/DDBJ whole genome shotgun (WGS) entry which is preliminary data.</text>
</comment>
<evidence type="ECO:0000256" key="1">
    <source>
        <dbReference type="SAM" id="MobiDB-lite"/>
    </source>
</evidence>